<organism evidence="1 2">
    <name type="scientific">Parasponia andersonii</name>
    <name type="common">Sponia andersonii</name>
    <dbReference type="NCBI Taxonomy" id="3476"/>
    <lineage>
        <taxon>Eukaryota</taxon>
        <taxon>Viridiplantae</taxon>
        <taxon>Streptophyta</taxon>
        <taxon>Embryophyta</taxon>
        <taxon>Tracheophyta</taxon>
        <taxon>Spermatophyta</taxon>
        <taxon>Magnoliopsida</taxon>
        <taxon>eudicotyledons</taxon>
        <taxon>Gunneridae</taxon>
        <taxon>Pentapetalae</taxon>
        <taxon>rosids</taxon>
        <taxon>fabids</taxon>
        <taxon>Rosales</taxon>
        <taxon>Cannabaceae</taxon>
        <taxon>Parasponia</taxon>
    </lineage>
</organism>
<dbReference type="EMBL" id="JXTB01000279">
    <property type="protein sequence ID" value="PON48294.1"/>
    <property type="molecule type" value="Genomic_DNA"/>
</dbReference>
<reference evidence="2" key="1">
    <citation type="submission" date="2016-06" db="EMBL/GenBank/DDBJ databases">
        <title>Parallel loss of symbiosis genes in relatives of nitrogen-fixing non-legume Parasponia.</title>
        <authorList>
            <person name="Van Velzen R."/>
            <person name="Holmer R."/>
            <person name="Bu F."/>
            <person name="Rutten L."/>
            <person name="Van Zeijl A."/>
            <person name="Liu W."/>
            <person name="Santuari L."/>
            <person name="Cao Q."/>
            <person name="Sharma T."/>
            <person name="Shen D."/>
            <person name="Roswanjaya Y."/>
            <person name="Wardhani T."/>
            <person name="Kalhor M.S."/>
            <person name="Jansen J."/>
            <person name="Van den Hoogen J."/>
            <person name="Gungor B."/>
            <person name="Hartog M."/>
            <person name="Hontelez J."/>
            <person name="Verver J."/>
            <person name="Yang W.-C."/>
            <person name="Schijlen E."/>
            <person name="Repin R."/>
            <person name="Schilthuizen M."/>
            <person name="Schranz E."/>
            <person name="Heidstra R."/>
            <person name="Miyata K."/>
            <person name="Fedorova E."/>
            <person name="Kohlen W."/>
            <person name="Bisseling T."/>
            <person name="Smit S."/>
            <person name="Geurts R."/>
        </authorList>
    </citation>
    <scope>NUCLEOTIDE SEQUENCE [LARGE SCALE GENOMIC DNA]</scope>
    <source>
        <strain evidence="2">cv. WU1-14</strain>
    </source>
</reference>
<dbReference type="Proteomes" id="UP000237105">
    <property type="component" value="Unassembled WGS sequence"/>
</dbReference>
<protein>
    <recommendedName>
        <fullName evidence="3">RNase H type-1 domain-containing protein</fullName>
    </recommendedName>
</protein>
<evidence type="ECO:0000313" key="1">
    <source>
        <dbReference type="EMBL" id="PON48294.1"/>
    </source>
</evidence>
<comment type="caution">
    <text evidence="1">The sequence shown here is derived from an EMBL/GenBank/DDBJ whole genome shotgun (WGS) entry which is preliminary data.</text>
</comment>
<dbReference type="AlphaFoldDB" id="A0A2P5BHM5"/>
<keyword evidence="2" id="KW-1185">Reference proteome</keyword>
<feature type="non-terminal residue" evidence="1">
    <location>
        <position position="1"/>
    </location>
</feature>
<dbReference type="OrthoDB" id="10370648at2759"/>
<gene>
    <name evidence="1" type="ORF">PanWU01x14_238230</name>
</gene>
<evidence type="ECO:0008006" key="3">
    <source>
        <dbReference type="Google" id="ProtNLM"/>
    </source>
</evidence>
<accession>A0A2P5BHM5</accession>
<evidence type="ECO:0000313" key="2">
    <source>
        <dbReference type="Proteomes" id="UP000237105"/>
    </source>
</evidence>
<sequence>ANVVLDIQLGYEDLDDMLVWHYDEKGACLAKSGYNVVMERRNHLGTSDNSLLSKWWKTFWHLKIPSKGERNEVVHGHRARNASCLLEDVELYLMEYKNIMKMKGLPTKSLVQSSSWEAPLVDHLKLNVNADVHLTAGWIGIEAVIQDSNGTICGAISSHEVEINSLKGISAIKLNN</sequence>
<name>A0A2P5BHM5_PARAD</name>
<proteinExistence type="predicted"/>